<dbReference type="Gene3D" id="1.10.10.10">
    <property type="entry name" value="Winged helix-like DNA-binding domain superfamily/Winged helix DNA-binding domain"/>
    <property type="match status" value="1"/>
</dbReference>
<dbReference type="EMBL" id="CTEF01000003">
    <property type="protein sequence ID" value="CQD20021.1"/>
    <property type="molecule type" value="Genomic_DNA"/>
</dbReference>
<dbReference type="EMBL" id="LQOP01000018">
    <property type="protein sequence ID" value="ORV25524.1"/>
    <property type="molecule type" value="Genomic_DNA"/>
</dbReference>
<feature type="region of interest" description="Disordered" evidence="1">
    <location>
        <begin position="314"/>
        <end position="381"/>
    </location>
</feature>
<evidence type="ECO:0000313" key="3">
    <source>
        <dbReference type="EMBL" id="ORV25524.1"/>
    </source>
</evidence>
<feature type="compositionally biased region" description="Basic and acidic residues" evidence="1">
    <location>
        <begin position="223"/>
        <end position="240"/>
    </location>
</feature>
<dbReference type="GeneID" id="44297370"/>
<keyword evidence="5" id="KW-1185">Reference proteome</keyword>
<feature type="region of interest" description="Disordered" evidence="1">
    <location>
        <begin position="222"/>
        <end position="248"/>
    </location>
</feature>
<dbReference type="Proteomes" id="UP000193811">
    <property type="component" value="Unassembled WGS sequence"/>
</dbReference>
<dbReference type="Proteomes" id="UP000182227">
    <property type="component" value="Unassembled WGS sequence"/>
</dbReference>
<feature type="compositionally biased region" description="Basic and acidic residues" evidence="1">
    <location>
        <begin position="351"/>
        <end position="373"/>
    </location>
</feature>
<gene>
    <name evidence="3" type="ORF">AWB98_18020</name>
    <name evidence="2" type="ORF">BN970_04596</name>
</gene>
<evidence type="ECO:0000256" key="1">
    <source>
        <dbReference type="SAM" id="MobiDB-lite"/>
    </source>
</evidence>
<evidence type="ECO:0000313" key="2">
    <source>
        <dbReference type="EMBL" id="CQD20021.1"/>
    </source>
</evidence>
<reference evidence="2 4" key="1">
    <citation type="submission" date="2015-03" db="EMBL/GenBank/DDBJ databases">
        <authorList>
            <person name="Murphy D."/>
        </authorList>
    </citation>
    <scope>NUCLEOTIDE SEQUENCE [LARGE SCALE GENOMIC DNA]</scope>
    <source>
        <strain evidence="2 4">D16</strain>
    </source>
</reference>
<dbReference type="RefSeq" id="WP_085141223.1">
    <property type="nucleotide sequence ID" value="NZ_JACKVA010000016.1"/>
</dbReference>
<proteinExistence type="predicted"/>
<name>A0A0U1DNY3_9MYCO</name>
<organism evidence="2 4">
    <name type="scientific">Mycolicibacterium conceptionense</name>
    <dbReference type="NCBI Taxonomy" id="451644"/>
    <lineage>
        <taxon>Bacteria</taxon>
        <taxon>Bacillati</taxon>
        <taxon>Actinomycetota</taxon>
        <taxon>Actinomycetes</taxon>
        <taxon>Mycobacteriales</taxon>
        <taxon>Mycobacteriaceae</taxon>
        <taxon>Mycolicibacterium</taxon>
    </lineage>
</organism>
<accession>A0A0U1DNY3</accession>
<sequence length="381" mass="42484">MSPPNDSRPGGGDGFTQYPNRLFGVLLPIQGATYVQLRRHKNKHDGSHPSVDTVAKAVGKPQRTVERAIRALVEAEEIRRESRGQNRPCRNHFRAVPDADGKETFTKVPNWVLDRGLSPAALMVYVTVLEVHEVSKTLRVEDIARKCRAGTDTVNGAVEELERRRLIKVRSNRFRCQRKQYEILPRQPADMDLPEVAVHQTPPDVDLPEVAVHLPEVAVHLPEVADEKDSLQKDSSEKDSTSPLGGLTTAVQGQTLNQSHGDGQELAAVGDDFENSPGFLEFLERKKSQDPHGSWDGTSLRRRFALTEYRRLLESEESPDIPVPALDTVTGSTAHGLESHKSALGGLEQRLAQHREPTSDSRGELQQRHKQDLAQRLANHR</sequence>
<dbReference type="InterPro" id="IPR036388">
    <property type="entry name" value="WH-like_DNA-bd_sf"/>
</dbReference>
<dbReference type="AlphaFoldDB" id="A0A0U1DNY3"/>
<evidence type="ECO:0000313" key="4">
    <source>
        <dbReference type="Proteomes" id="UP000182227"/>
    </source>
</evidence>
<protein>
    <submittedName>
        <fullName evidence="2">Sugar-specific transcriptional regulator TrmB</fullName>
    </submittedName>
</protein>
<dbReference type="Pfam" id="PF13730">
    <property type="entry name" value="HTH_36"/>
    <property type="match status" value="1"/>
</dbReference>
<reference evidence="3 5" key="2">
    <citation type="submission" date="2016-01" db="EMBL/GenBank/DDBJ databases">
        <title>The new phylogeny of the genus Mycobacterium.</title>
        <authorList>
            <person name="Tarcisio F."/>
            <person name="Conor M."/>
            <person name="Antonella G."/>
            <person name="Elisabetta G."/>
            <person name="Giulia F.S."/>
            <person name="Sara T."/>
            <person name="Anna F."/>
            <person name="Clotilde B."/>
            <person name="Roberto B."/>
            <person name="Veronica D.S."/>
            <person name="Fabio R."/>
            <person name="Monica P."/>
            <person name="Olivier J."/>
            <person name="Enrico T."/>
            <person name="Nicola S."/>
        </authorList>
    </citation>
    <scope>NUCLEOTIDE SEQUENCE [LARGE SCALE GENOMIC DNA]</scope>
    <source>
        <strain evidence="3 5">CCUG 50187</strain>
    </source>
</reference>
<evidence type="ECO:0000313" key="5">
    <source>
        <dbReference type="Proteomes" id="UP000193811"/>
    </source>
</evidence>